<proteinExistence type="predicted"/>
<organism evidence="2 3">
    <name type="scientific">Pterulicium gracile</name>
    <dbReference type="NCBI Taxonomy" id="1884261"/>
    <lineage>
        <taxon>Eukaryota</taxon>
        <taxon>Fungi</taxon>
        <taxon>Dikarya</taxon>
        <taxon>Basidiomycota</taxon>
        <taxon>Agaricomycotina</taxon>
        <taxon>Agaricomycetes</taxon>
        <taxon>Agaricomycetidae</taxon>
        <taxon>Agaricales</taxon>
        <taxon>Pleurotineae</taxon>
        <taxon>Pterulaceae</taxon>
        <taxon>Pterulicium</taxon>
    </lineage>
</organism>
<dbReference type="InterPro" id="IPR046528">
    <property type="entry name" value="DUF6593"/>
</dbReference>
<sequence>MATDFVLWQAIADPFASRFDDHEGNIAFTIREADRSSNVVLRISREQAWAEGHQNIMGPSNAFLYFGPNNSMGHIVYGSGPVNHMATALRQHREGSTSRYFTAQNAKHYKWRYSPTRMECMDGRAPVAVWEINPDPNVHYYASLTVKPWAIAIITEIVTSLTLNRMAASLRWDY</sequence>
<gene>
    <name evidence="2" type="ORF">BDV98DRAFT_586058</name>
</gene>
<dbReference type="AlphaFoldDB" id="A0A5C3Q6P0"/>
<evidence type="ECO:0000313" key="3">
    <source>
        <dbReference type="Proteomes" id="UP000305067"/>
    </source>
</evidence>
<reference evidence="2 3" key="1">
    <citation type="journal article" date="2019" name="Nat. Ecol. Evol.">
        <title>Megaphylogeny resolves global patterns of mushroom evolution.</title>
        <authorList>
            <person name="Varga T."/>
            <person name="Krizsan K."/>
            <person name="Foldi C."/>
            <person name="Dima B."/>
            <person name="Sanchez-Garcia M."/>
            <person name="Sanchez-Ramirez S."/>
            <person name="Szollosi G.J."/>
            <person name="Szarkandi J.G."/>
            <person name="Papp V."/>
            <person name="Albert L."/>
            <person name="Andreopoulos W."/>
            <person name="Angelini C."/>
            <person name="Antonin V."/>
            <person name="Barry K.W."/>
            <person name="Bougher N.L."/>
            <person name="Buchanan P."/>
            <person name="Buyck B."/>
            <person name="Bense V."/>
            <person name="Catcheside P."/>
            <person name="Chovatia M."/>
            <person name="Cooper J."/>
            <person name="Damon W."/>
            <person name="Desjardin D."/>
            <person name="Finy P."/>
            <person name="Geml J."/>
            <person name="Haridas S."/>
            <person name="Hughes K."/>
            <person name="Justo A."/>
            <person name="Karasinski D."/>
            <person name="Kautmanova I."/>
            <person name="Kiss B."/>
            <person name="Kocsube S."/>
            <person name="Kotiranta H."/>
            <person name="LaButti K.M."/>
            <person name="Lechner B.E."/>
            <person name="Liimatainen K."/>
            <person name="Lipzen A."/>
            <person name="Lukacs Z."/>
            <person name="Mihaltcheva S."/>
            <person name="Morgado L.N."/>
            <person name="Niskanen T."/>
            <person name="Noordeloos M.E."/>
            <person name="Ohm R.A."/>
            <person name="Ortiz-Santana B."/>
            <person name="Ovrebo C."/>
            <person name="Racz N."/>
            <person name="Riley R."/>
            <person name="Savchenko A."/>
            <person name="Shiryaev A."/>
            <person name="Soop K."/>
            <person name="Spirin V."/>
            <person name="Szebenyi C."/>
            <person name="Tomsovsky M."/>
            <person name="Tulloss R.E."/>
            <person name="Uehling J."/>
            <person name="Grigoriev I.V."/>
            <person name="Vagvolgyi C."/>
            <person name="Papp T."/>
            <person name="Martin F.M."/>
            <person name="Miettinen O."/>
            <person name="Hibbett D.S."/>
            <person name="Nagy L.G."/>
        </authorList>
    </citation>
    <scope>NUCLEOTIDE SEQUENCE [LARGE SCALE GENOMIC DNA]</scope>
    <source>
        <strain evidence="2 3">CBS 309.79</strain>
    </source>
</reference>
<accession>A0A5C3Q6P0</accession>
<name>A0A5C3Q6P0_9AGAR</name>
<dbReference type="EMBL" id="ML178854">
    <property type="protein sequence ID" value="TFK96817.1"/>
    <property type="molecule type" value="Genomic_DNA"/>
</dbReference>
<evidence type="ECO:0000259" key="1">
    <source>
        <dbReference type="Pfam" id="PF20236"/>
    </source>
</evidence>
<feature type="domain" description="DUF6593" evidence="1">
    <location>
        <begin position="15"/>
        <end position="161"/>
    </location>
</feature>
<protein>
    <recommendedName>
        <fullName evidence="1">DUF6593 domain-containing protein</fullName>
    </recommendedName>
</protein>
<dbReference type="Pfam" id="PF20236">
    <property type="entry name" value="DUF6593"/>
    <property type="match status" value="1"/>
</dbReference>
<evidence type="ECO:0000313" key="2">
    <source>
        <dbReference type="EMBL" id="TFK96817.1"/>
    </source>
</evidence>
<dbReference type="OrthoDB" id="3168860at2759"/>
<dbReference type="Proteomes" id="UP000305067">
    <property type="component" value="Unassembled WGS sequence"/>
</dbReference>
<keyword evidence="3" id="KW-1185">Reference proteome</keyword>